<accession>A0ABS0Z6C9</accession>
<dbReference type="Proteomes" id="UP000598488">
    <property type="component" value="Unassembled WGS sequence"/>
</dbReference>
<evidence type="ECO:0000259" key="4">
    <source>
        <dbReference type="Pfam" id="PF00535"/>
    </source>
</evidence>
<dbReference type="PANTHER" id="PTHR43179">
    <property type="entry name" value="RHAMNOSYLTRANSFERASE WBBL"/>
    <property type="match status" value="1"/>
</dbReference>
<proteinExistence type="inferred from homology"/>
<keyword evidence="2" id="KW-0328">Glycosyltransferase</keyword>
<comment type="caution">
    <text evidence="5">The sequence shown here is derived from an EMBL/GenBank/DDBJ whole genome shotgun (WGS) entry which is preliminary data.</text>
</comment>
<name>A0ABS0Z6C9_9GAMM</name>
<evidence type="ECO:0000256" key="3">
    <source>
        <dbReference type="ARBA" id="ARBA00022679"/>
    </source>
</evidence>
<dbReference type="PANTHER" id="PTHR43179:SF12">
    <property type="entry name" value="GALACTOFURANOSYLTRANSFERASE GLFT2"/>
    <property type="match status" value="1"/>
</dbReference>
<dbReference type="InterPro" id="IPR029044">
    <property type="entry name" value="Nucleotide-diphossugar_trans"/>
</dbReference>
<keyword evidence="3" id="KW-0808">Transferase</keyword>
<sequence>MRHISIITINYNSAEDTLKMVESIRKVSTECHEIVVVDNNSSLEDFEKLSPLHNQENVRIVRSRINLGFSGGNMLGVEHAAPDAEHYLFLNNDTTLLTDIPEELWQVCNSNPTVGLVSAQQYDEHQNLVSSFGNFPNIAERTLGKSFARWLKKGIRHNSKKTYDETISVEVVSGAAMFFKRECFEAIGGFDTHFFLYCEEEDISRRTWLAGYEVQFRSNSKLVHYCGKSTERNMKIEREFIISYFRLLDKHFGLPKRTVLKTLFALKYLKKAIKNKQNTPLLWFVLQTNKAPFSLRHQQAISPK</sequence>
<keyword evidence="6" id="KW-1185">Reference proteome</keyword>
<evidence type="ECO:0000313" key="6">
    <source>
        <dbReference type="Proteomes" id="UP000598488"/>
    </source>
</evidence>
<gene>
    <name evidence="5" type="ORF">JHD44_00785</name>
</gene>
<dbReference type="SUPFAM" id="SSF53448">
    <property type="entry name" value="Nucleotide-diphospho-sugar transferases"/>
    <property type="match status" value="1"/>
</dbReference>
<dbReference type="RefSeq" id="WP_199460129.1">
    <property type="nucleotide sequence ID" value="NZ_JAEMUH010000001.1"/>
</dbReference>
<dbReference type="Gene3D" id="3.90.550.10">
    <property type="entry name" value="Spore Coat Polysaccharide Biosynthesis Protein SpsA, Chain A"/>
    <property type="match status" value="1"/>
</dbReference>
<evidence type="ECO:0000256" key="2">
    <source>
        <dbReference type="ARBA" id="ARBA00022676"/>
    </source>
</evidence>
<dbReference type="Pfam" id="PF00535">
    <property type="entry name" value="Glycos_transf_2"/>
    <property type="match status" value="1"/>
</dbReference>
<dbReference type="CDD" id="cd04186">
    <property type="entry name" value="GT_2_like_c"/>
    <property type="match status" value="1"/>
</dbReference>
<evidence type="ECO:0000256" key="1">
    <source>
        <dbReference type="ARBA" id="ARBA00006739"/>
    </source>
</evidence>
<dbReference type="EMBL" id="JAEMUH010000001">
    <property type="protein sequence ID" value="MBJ7549205.1"/>
    <property type="molecule type" value="Genomic_DNA"/>
</dbReference>
<organism evidence="5 6">
    <name type="scientific">Marinomonas ostreistagni</name>
    <dbReference type="NCBI Taxonomy" id="359209"/>
    <lineage>
        <taxon>Bacteria</taxon>
        <taxon>Pseudomonadati</taxon>
        <taxon>Pseudomonadota</taxon>
        <taxon>Gammaproteobacteria</taxon>
        <taxon>Oceanospirillales</taxon>
        <taxon>Oceanospirillaceae</taxon>
        <taxon>Marinomonas</taxon>
    </lineage>
</organism>
<feature type="domain" description="Glycosyltransferase 2-like" evidence="4">
    <location>
        <begin position="5"/>
        <end position="178"/>
    </location>
</feature>
<protein>
    <submittedName>
        <fullName evidence="5">Glycosyltransferase family 2 protein</fullName>
    </submittedName>
</protein>
<comment type="similarity">
    <text evidence="1">Belongs to the glycosyltransferase 2 family.</text>
</comment>
<evidence type="ECO:0000313" key="5">
    <source>
        <dbReference type="EMBL" id="MBJ7549205.1"/>
    </source>
</evidence>
<reference evidence="5 6" key="1">
    <citation type="submission" date="2020-12" db="EMBL/GenBank/DDBJ databases">
        <title>Comparative genome analysis of fungal antagonists Marinomonas ostreistagni 398 and M. spartinae 468.</title>
        <authorList>
            <person name="Fields J.L."/>
            <person name="Mavrodi O.V."/>
            <person name="Biber P.D."/>
            <person name="Indest K.J."/>
            <person name="Mavrodi D.V."/>
        </authorList>
    </citation>
    <scope>NUCLEOTIDE SEQUENCE [LARGE SCALE GENOMIC DNA]</scope>
    <source>
        <strain evidence="5 6">USM7</strain>
    </source>
</reference>
<dbReference type="InterPro" id="IPR001173">
    <property type="entry name" value="Glyco_trans_2-like"/>
</dbReference>